<comment type="caution">
    <text evidence="2">The sequence shown here is derived from an EMBL/GenBank/DDBJ whole genome shotgun (WGS) entry which is preliminary data.</text>
</comment>
<dbReference type="PROSITE" id="PS51257">
    <property type="entry name" value="PROKAR_LIPOPROTEIN"/>
    <property type="match status" value="1"/>
</dbReference>
<feature type="signal peptide" evidence="1">
    <location>
        <begin position="1"/>
        <end position="20"/>
    </location>
</feature>
<dbReference type="OrthoDB" id="1401154at2"/>
<dbReference type="Proteomes" id="UP000256405">
    <property type="component" value="Unassembled WGS sequence"/>
</dbReference>
<evidence type="ECO:0000313" key="2">
    <source>
        <dbReference type="EMBL" id="REG83556.1"/>
    </source>
</evidence>
<reference evidence="2 3" key="1">
    <citation type="submission" date="2018-08" db="EMBL/GenBank/DDBJ databases">
        <title>Genomic Encyclopedia of Archaeal and Bacterial Type Strains, Phase II (KMG-II): from individual species to whole genera.</title>
        <authorList>
            <person name="Goeker M."/>
        </authorList>
    </citation>
    <scope>NUCLEOTIDE SEQUENCE [LARGE SCALE GENOMIC DNA]</scope>
    <source>
        <strain evidence="2 3">DSM 15986</strain>
    </source>
</reference>
<sequence length="843" mass="92369">MKNAQFSKWIFILFSILAFACSDPEDPTTPTPDPGNPSAGGGGTIILAQTVDINVVLPTGVNVDLSKSTLSTGLMTFPVDATGKSKAVLPDSVVRLGFLFDEANNLILMGVLSAENKNLNAETTAQALFYLGSGVFYMPEQVVNEFLSPSVALPGYEEFKAKVAAGITSDKLYVENLKFQQDLSTLLSEYTKEGEVLDMRARQINVDPNGFQSGIQIFENDAVNIKIANHYRRIGKAFIYKTAYKAKGSKDEVVLIPTIGPGQAATSTNDVEGTKGFSSTLGTIVDQLSGNGIEYARKESGPIPLALGENEDEAIYKVRVVGTAFRPSSSLSMTTEENAAWQKLMLKQFYVDFVLPILSEIISEIKGAEEDNLAFDAFEATISQTPLILDLVISGDFKKAIEDFLKFIVVDNQGKELQEQFIEIVVNKYKNLDKPTWIDLDRDYKNTAAVAKYLKVIKAVEMCVKLLDMGKLTTELIISDRIVEFTAKARRTDVKINPAKETTVPFANLPLKAETKTQLSEGQSFLYKWSTTGKYGIITATGGIKGPKIETTSASVNFRSEVNAADLGENNYETVTVEIYIKKGVDLTLIGDATATINVKKQKVAMKPNGITLSGKQKQSVRLYLERGDNVNDIVSTSALEYKVEWSTEGKFGMFDGKNTIATTRGNAINYQALDGEIKEGVENIKASIYFRVPGSGDWILREEVIGKVNVNNDPKKIILNMPVTAKEYLVEYLPGAYSNGVHSLVIVPVHEDAKTYTVTTYGFKGAFRNPNENRTVSWANGGYPPSVYGWPLGDKRYYIYENSYYYTLGATWCSGVCPDAIPGWIAGSLAYGGQANVVITLK</sequence>
<dbReference type="EMBL" id="QUNF01000017">
    <property type="protein sequence ID" value="REG83556.1"/>
    <property type="molecule type" value="Genomic_DNA"/>
</dbReference>
<evidence type="ECO:0000256" key="1">
    <source>
        <dbReference type="SAM" id="SignalP"/>
    </source>
</evidence>
<keyword evidence="1" id="KW-0732">Signal</keyword>
<accession>A0A3E0DLN4</accession>
<dbReference type="AlphaFoldDB" id="A0A3E0DLN4"/>
<keyword evidence="3" id="KW-1185">Reference proteome</keyword>
<name>A0A3E0DLN4_9BACT</name>
<proteinExistence type="predicted"/>
<gene>
    <name evidence="2" type="ORF">C8N25_11755</name>
</gene>
<feature type="chain" id="PRO_5017568448" evidence="1">
    <location>
        <begin position="21"/>
        <end position="843"/>
    </location>
</feature>
<evidence type="ECO:0000313" key="3">
    <source>
        <dbReference type="Proteomes" id="UP000256405"/>
    </source>
</evidence>
<dbReference type="RefSeq" id="WP_086542718.1">
    <property type="nucleotide sequence ID" value="NZ_MSSW01000052.1"/>
</dbReference>
<protein>
    <submittedName>
        <fullName evidence="2">Uncharacterized protein</fullName>
    </submittedName>
</protein>
<organism evidence="2 3">
    <name type="scientific">Algoriphagus antarcticus</name>
    <dbReference type="NCBI Taxonomy" id="238540"/>
    <lineage>
        <taxon>Bacteria</taxon>
        <taxon>Pseudomonadati</taxon>
        <taxon>Bacteroidota</taxon>
        <taxon>Cytophagia</taxon>
        <taxon>Cytophagales</taxon>
        <taxon>Cyclobacteriaceae</taxon>
        <taxon>Algoriphagus</taxon>
    </lineage>
</organism>